<evidence type="ECO:0000256" key="2">
    <source>
        <dbReference type="ARBA" id="ARBA00007555"/>
    </source>
</evidence>
<dbReference type="RefSeq" id="WP_009599628.1">
    <property type="nucleotide sequence ID" value="NZ_AEIU01000022.1"/>
</dbReference>
<dbReference type="InterPro" id="IPR005219">
    <property type="entry name" value="PqiA-like_proteobact"/>
</dbReference>
<dbReference type="STRING" id="796620.VIBC2010_10102"/>
<feature type="transmembrane region" description="Helical" evidence="8">
    <location>
        <begin position="175"/>
        <end position="195"/>
    </location>
</feature>
<dbReference type="Pfam" id="PF04403">
    <property type="entry name" value="PqiA"/>
    <property type="match status" value="2"/>
</dbReference>
<feature type="transmembrane region" description="Helical" evidence="8">
    <location>
        <begin position="101"/>
        <end position="130"/>
    </location>
</feature>
<dbReference type="Proteomes" id="UP000002943">
    <property type="component" value="Unassembled WGS sequence"/>
</dbReference>
<dbReference type="InterPro" id="IPR051800">
    <property type="entry name" value="PqiA-PqiB_transport"/>
</dbReference>
<comment type="caution">
    <text evidence="9">The sequence shown here is derived from an EMBL/GenBank/DDBJ whole genome shotgun (WGS) entry which is preliminary data.</text>
</comment>
<evidence type="ECO:0000256" key="8">
    <source>
        <dbReference type="SAM" id="Phobius"/>
    </source>
</evidence>
<accession>E3BFF5</accession>
<keyword evidence="10" id="KW-1185">Reference proteome</keyword>
<gene>
    <name evidence="9" type="ORF">VIBC2010_10102</name>
</gene>
<dbReference type="EMBL" id="AEIU01000022">
    <property type="protein sequence ID" value="EFP98133.1"/>
    <property type="molecule type" value="Genomic_DNA"/>
</dbReference>
<dbReference type="GO" id="GO:0005886">
    <property type="term" value="C:plasma membrane"/>
    <property type="evidence" value="ECO:0007669"/>
    <property type="project" value="UniProtKB-SubCell"/>
</dbReference>
<dbReference type="PANTHER" id="PTHR30462:SF1">
    <property type="entry name" value="INTERMEMBRANE TRANSPORT PROTEIN YEBS"/>
    <property type="match status" value="1"/>
</dbReference>
<name>E3BFF5_9VIBR</name>
<evidence type="ECO:0000256" key="1">
    <source>
        <dbReference type="ARBA" id="ARBA00004429"/>
    </source>
</evidence>
<keyword evidence="6 8" id="KW-1133">Transmembrane helix</keyword>
<evidence type="ECO:0000256" key="3">
    <source>
        <dbReference type="ARBA" id="ARBA00022475"/>
    </source>
</evidence>
<comment type="subcellular location">
    <subcellularLocation>
        <location evidence="1">Cell inner membrane</location>
        <topology evidence="1">Multi-pass membrane protein</topology>
    </subcellularLocation>
</comment>
<evidence type="ECO:0000256" key="7">
    <source>
        <dbReference type="ARBA" id="ARBA00023136"/>
    </source>
</evidence>
<sequence>MTDTSQLTANRDSNHHCCKICSLVVTEVPLEVGQGAYCPRCEQKLYQSRKGTISVDLALALTCLILFIPTQLFEFVHIRLFGVMISSSLTSGAYDLFEGGFLALSLLIFFCCSVVPFLVFSSVILSHFALKIRNRALLKLSLFLLRNLKQWVTLDVFLVSVAISCFKLKDYADIYFGYGLIAIILLQLMTFLLVIRLDSRNYWEAIKPSLERQSTGTMLHCHTCHLLQPIKTKCDRCNSRLYWFKPYSVLKTWICVIAAAIALIPANILPISILLTNGKRLEDTIMSGIFSLINSQMYGIALIIFTASIVVPVAKVAGLSYLLLNIQRGNDHEKRLRTKLYLTIKWIGRWSMMDLFVVAIMITLVDRGQILDFTPGYGAVAFGIAVVLTMIATESLDPKLIWLSPPEEKKRELLTNE</sequence>
<feature type="transmembrane region" description="Helical" evidence="8">
    <location>
        <begin position="347"/>
        <end position="365"/>
    </location>
</feature>
<protein>
    <submittedName>
        <fullName evidence="9">PqiA family protein</fullName>
    </submittedName>
</protein>
<organism evidence="9 10">
    <name type="scientific">Vibrio caribbeanicus ATCC BAA-2122</name>
    <dbReference type="NCBI Taxonomy" id="796620"/>
    <lineage>
        <taxon>Bacteria</taxon>
        <taxon>Pseudomonadati</taxon>
        <taxon>Pseudomonadota</taxon>
        <taxon>Gammaproteobacteria</taxon>
        <taxon>Vibrionales</taxon>
        <taxon>Vibrionaceae</taxon>
        <taxon>Vibrio</taxon>
    </lineage>
</organism>
<reference evidence="9 10" key="1">
    <citation type="journal article" date="2012" name="Int. J. Syst. Evol. Microbiol.">
        <title>Vibrio caribbeanicus sp. nov., isolated from the marine sponge Scleritoderma cyanea.</title>
        <authorList>
            <person name="Hoffmann M."/>
            <person name="Monday S.R."/>
            <person name="Allard M.W."/>
            <person name="Strain E.A."/>
            <person name="Whittaker P."/>
            <person name="Naum M."/>
            <person name="McCarthy P.J."/>
            <person name="Lopez J.V."/>
            <person name="Fischer M."/>
            <person name="Brown E.W."/>
        </authorList>
    </citation>
    <scope>NUCLEOTIDE SEQUENCE [LARGE SCALE GENOMIC DNA]</scope>
    <source>
        <strain evidence="9 10">ATCC BAA-2122</strain>
    </source>
</reference>
<evidence type="ECO:0000256" key="5">
    <source>
        <dbReference type="ARBA" id="ARBA00022692"/>
    </source>
</evidence>
<dbReference type="AlphaFoldDB" id="E3BFF5"/>
<feature type="transmembrane region" description="Helical" evidence="8">
    <location>
        <begin position="57"/>
        <end position="81"/>
    </location>
</feature>
<feature type="transmembrane region" description="Helical" evidence="8">
    <location>
        <begin position="151"/>
        <end position="169"/>
    </location>
</feature>
<dbReference type="OrthoDB" id="9800207at2"/>
<dbReference type="eggNOG" id="COG2995">
    <property type="taxonomic scope" value="Bacteria"/>
</dbReference>
<keyword evidence="7 8" id="KW-0472">Membrane</keyword>
<proteinExistence type="inferred from homology"/>
<feature type="transmembrane region" description="Helical" evidence="8">
    <location>
        <begin position="377"/>
        <end position="396"/>
    </location>
</feature>
<keyword evidence="4" id="KW-0997">Cell inner membrane</keyword>
<dbReference type="PANTHER" id="PTHR30462">
    <property type="entry name" value="INTERMEMBRANE TRANSPORT PROTEIN PQIB-RELATED"/>
    <property type="match status" value="1"/>
</dbReference>
<feature type="transmembrane region" description="Helical" evidence="8">
    <location>
        <begin position="296"/>
        <end position="326"/>
    </location>
</feature>
<evidence type="ECO:0000313" key="10">
    <source>
        <dbReference type="Proteomes" id="UP000002943"/>
    </source>
</evidence>
<evidence type="ECO:0000313" key="9">
    <source>
        <dbReference type="EMBL" id="EFP98133.1"/>
    </source>
</evidence>
<feature type="transmembrane region" description="Helical" evidence="8">
    <location>
        <begin position="253"/>
        <end position="276"/>
    </location>
</feature>
<dbReference type="NCBIfam" id="TIGR00155">
    <property type="entry name" value="pqiA_fam"/>
    <property type="match status" value="1"/>
</dbReference>
<keyword evidence="3" id="KW-1003">Cell membrane</keyword>
<evidence type="ECO:0000256" key="6">
    <source>
        <dbReference type="ARBA" id="ARBA00022989"/>
    </source>
</evidence>
<comment type="similarity">
    <text evidence="2">Belongs to the PqiA family.</text>
</comment>
<keyword evidence="5 8" id="KW-0812">Transmembrane</keyword>
<dbReference type="InterPro" id="IPR007498">
    <property type="entry name" value="PqiA-like"/>
</dbReference>
<evidence type="ECO:0000256" key="4">
    <source>
        <dbReference type="ARBA" id="ARBA00022519"/>
    </source>
</evidence>